<proteinExistence type="predicted"/>
<evidence type="ECO:0000313" key="1">
    <source>
        <dbReference type="EMBL" id="CAF0845868.1"/>
    </source>
</evidence>
<dbReference type="EMBL" id="CAJOBC010004187">
    <property type="protein sequence ID" value="CAF3818131.1"/>
    <property type="molecule type" value="Genomic_DNA"/>
</dbReference>
<dbReference type="Proteomes" id="UP000677228">
    <property type="component" value="Unassembled WGS sequence"/>
</dbReference>
<evidence type="ECO:0000313" key="4">
    <source>
        <dbReference type="EMBL" id="CAF3818131.1"/>
    </source>
</evidence>
<comment type="caution">
    <text evidence="2">The sequence shown here is derived from an EMBL/GenBank/DDBJ whole genome shotgun (WGS) entry which is preliminary data.</text>
</comment>
<evidence type="ECO:0000313" key="3">
    <source>
        <dbReference type="EMBL" id="CAF3631090.1"/>
    </source>
</evidence>
<dbReference type="EMBL" id="CAJOBA010002130">
    <property type="protein sequence ID" value="CAF3631090.1"/>
    <property type="molecule type" value="Genomic_DNA"/>
</dbReference>
<dbReference type="Proteomes" id="UP000663829">
    <property type="component" value="Unassembled WGS sequence"/>
</dbReference>
<gene>
    <name evidence="2" type="ORF">GPM918_LOCUS16153</name>
    <name evidence="1" type="ORF">OVA965_LOCUS6888</name>
    <name evidence="4" type="ORF">SRO942_LOCUS16153</name>
    <name evidence="3" type="ORF">TMI583_LOCUS6884</name>
</gene>
<organism evidence="2 5">
    <name type="scientific">Didymodactylos carnosus</name>
    <dbReference type="NCBI Taxonomy" id="1234261"/>
    <lineage>
        <taxon>Eukaryota</taxon>
        <taxon>Metazoa</taxon>
        <taxon>Spiralia</taxon>
        <taxon>Gnathifera</taxon>
        <taxon>Rotifera</taxon>
        <taxon>Eurotatoria</taxon>
        <taxon>Bdelloidea</taxon>
        <taxon>Philodinida</taxon>
        <taxon>Philodinidae</taxon>
        <taxon>Didymodactylos</taxon>
    </lineage>
</organism>
<dbReference type="EMBL" id="CAJNOK010002130">
    <property type="protein sequence ID" value="CAF0845868.1"/>
    <property type="molecule type" value="Genomic_DNA"/>
</dbReference>
<reference evidence="2" key="1">
    <citation type="submission" date="2021-02" db="EMBL/GenBank/DDBJ databases">
        <authorList>
            <person name="Nowell W R."/>
        </authorList>
    </citation>
    <scope>NUCLEOTIDE SEQUENCE</scope>
</reference>
<evidence type="ECO:0000313" key="2">
    <source>
        <dbReference type="EMBL" id="CAF1048425.1"/>
    </source>
</evidence>
<dbReference type="EMBL" id="CAJNOQ010004187">
    <property type="protein sequence ID" value="CAF1048425.1"/>
    <property type="molecule type" value="Genomic_DNA"/>
</dbReference>
<dbReference type="AlphaFoldDB" id="A0A814K6S0"/>
<keyword evidence="5" id="KW-1185">Reference proteome</keyword>
<evidence type="ECO:0000313" key="5">
    <source>
        <dbReference type="Proteomes" id="UP000663829"/>
    </source>
</evidence>
<name>A0A814K6S0_9BILA</name>
<protein>
    <submittedName>
        <fullName evidence="2">Uncharacterized protein</fullName>
    </submittedName>
</protein>
<dbReference type="Proteomes" id="UP000681722">
    <property type="component" value="Unassembled WGS sequence"/>
</dbReference>
<sequence length="140" mass="15929">MISKGKDSAIENLEKSNVAFIGKLAVAKKEWVTSSIPPIDHYILKFDQSNLVTLRGRIYEKMKQFQYQQKGAKECVLPDSDDMEAEEIENLIPMKPTVGNTYLACITDNLAKIEKLILLEEAELNDVVRKANERRRSVLC</sequence>
<dbReference type="Proteomes" id="UP000682733">
    <property type="component" value="Unassembled WGS sequence"/>
</dbReference>
<accession>A0A814K6S0</accession>